<gene>
    <name evidence="7" type="ORF">EX30DRAFT_322285</name>
</gene>
<dbReference type="InterPro" id="IPR036236">
    <property type="entry name" value="Znf_C2H2_sf"/>
</dbReference>
<dbReference type="PROSITE" id="PS50157">
    <property type="entry name" value="ZINC_FINGER_C2H2_2"/>
    <property type="match status" value="3"/>
</dbReference>
<feature type="domain" description="C2H2-type" evidence="6">
    <location>
        <begin position="142"/>
        <end position="166"/>
    </location>
</feature>
<keyword evidence="8" id="KW-1185">Reference proteome</keyword>
<keyword evidence="2" id="KW-0677">Repeat</keyword>
<keyword evidence="4" id="KW-0862">Zinc</keyword>
<keyword evidence="1" id="KW-0479">Metal-binding</keyword>
<dbReference type="SMART" id="SM00355">
    <property type="entry name" value="ZnF_C2H2"/>
    <property type="match status" value="6"/>
</dbReference>
<protein>
    <recommendedName>
        <fullName evidence="6">C2H2-type domain-containing protein</fullName>
    </recommendedName>
</protein>
<dbReference type="Gene3D" id="3.30.160.60">
    <property type="entry name" value="Classic Zinc Finger"/>
    <property type="match status" value="2"/>
</dbReference>
<name>A0A4S2MNG8_9PEZI</name>
<dbReference type="PROSITE" id="PS00028">
    <property type="entry name" value="ZINC_FINGER_C2H2_1"/>
    <property type="match status" value="3"/>
</dbReference>
<feature type="non-terminal residue" evidence="7">
    <location>
        <position position="323"/>
    </location>
</feature>
<evidence type="ECO:0000256" key="2">
    <source>
        <dbReference type="ARBA" id="ARBA00022737"/>
    </source>
</evidence>
<dbReference type="GO" id="GO:0008270">
    <property type="term" value="F:zinc ion binding"/>
    <property type="evidence" value="ECO:0007669"/>
    <property type="project" value="UniProtKB-KW"/>
</dbReference>
<evidence type="ECO:0000256" key="3">
    <source>
        <dbReference type="ARBA" id="ARBA00022771"/>
    </source>
</evidence>
<evidence type="ECO:0000256" key="1">
    <source>
        <dbReference type="ARBA" id="ARBA00022723"/>
    </source>
</evidence>
<reference evidence="7 8" key="1">
    <citation type="submission" date="2019-04" db="EMBL/GenBank/DDBJ databases">
        <title>Comparative genomics and transcriptomics to analyze fruiting body development in filamentous ascomycetes.</title>
        <authorList>
            <consortium name="DOE Joint Genome Institute"/>
            <person name="Lutkenhaus R."/>
            <person name="Traeger S."/>
            <person name="Breuer J."/>
            <person name="Kuo A."/>
            <person name="Lipzen A."/>
            <person name="Pangilinan J."/>
            <person name="Dilworth D."/>
            <person name="Sandor L."/>
            <person name="Poggeler S."/>
            <person name="Barry K."/>
            <person name="Grigoriev I.V."/>
            <person name="Nowrousian M."/>
        </authorList>
    </citation>
    <scope>NUCLEOTIDE SEQUENCE [LARGE SCALE GENOMIC DNA]</scope>
    <source>
        <strain evidence="7 8">CBS 389.68</strain>
    </source>
</reference>
<evidence type="ECO:0000313" key="7">
    <source>
        <dbReference type="EMBL" id="TGZ78696.1"/>
    </source>
</evidence>
<dbReference type="Proteomes" id="UP000298138">
    <property type="component" value="Unassembled WGS sequence"/>
</dbReference>
<evidence type="ECO:0000259" key="6">
    <source>
        <dbReference type="PROSITE" id="PS50157"/>
    </source>
</evidence>
<organism evidence="7 8">
    <name type="scientific">Ascodesmis nigricans</name>
    <dbReference type="NCBI Taxonomy" id="341454"/>
    <lineage>
        <taxon>Eukaryota</taxon>
        <taxon>Fungi</taxon>
        <taxon>Dikarya</taxon>
        <taxon>Ascomycota</taxon>
        <taxon>Pezizomycotina</taxon>
        <taxon>Pezizomycetes</taxon>
        <taxon>Pezizales</taxon>
        <taxon>Ascodesmidaceae</taxon>
        <taxon>Ascodesmis</taxon>
    </lineage>
</organism>
<keyword evidence="3 5" id="KW-0863">Zinc-finger</keyword>
<dbReference type="OrthoDB" id="6077919at2759"/>
<feature type="domain" description="C2H2-type" evidence="6">
    <location>
        <begin position="56"/>
        <end position="85"/>
    </location>
</feature>
<evidence type="ECO:0000256" key="5">
    <source>
        <dbReference type="PROSITE-ProRule" id="PRU00042"/>
    </source>
</evidence>
<dbReference type="SUPFAM" id="SSF57667">
    <property type="entry name" value="beta-beta-alpha zinc fingers"/>
    <property type="match status" value="1"/>
</dbReference>
<dbReference type="PANTHER" id="PTHR24379">
    <property type="entry name" value="KRAB AND ZINC FINGER DOMAIN-CONTAINING"/>
    <property type="match status" value="1"/>
</dbReference>
<evidence type="ECO:0000313" key="8">
    <source>
        <dbReference type="Proteomes" id="UP000298138"/>
    </source>
</evidence>
<dbReference type="InParanoid" id="A0A4S2MNG8"/>
<dbReference type="PANTHER" id="PTHR24379:SF121">
    <property type="entry name" value="C2H2-TYPE DOMAIN-CONTAINING PROTEIN"/>
    <property type="match status" value="1"/>
</dbReference>
<sequence length="323" mass="35493">MLMVATQFNNTPNHTTMATMTTKNPIPSCSTCHRSFNTSSALSNHQKATSHTGFDYSCLVCGSYYTTLKELKHHQECTNHGKDNYSTTCEVCGRHFMTAHGYEQFRHLVDYHPYCQKCCKPFMSERLLENHLNNATPHKTDHHCAKCVKSFPTASALEKHKASLVHNPISNNLTCLGGCGKTFSAPSALVMHLESGGCTGDVGSAIDKKVLDRAVFENDTDGIICHGAIPEAIMTPGSTYDSGAMGLVTLQKNPLCCPLCPWNRPPFVNPRALEQHIQSSVHAPKIYHCPEFLFNGMKIKPPGHMKFRSLSGLVQHLEAGACG</sequence>
<dbReference type="Pfam" id="PF00096">
    <property type="entry name" value="zf-C2H2"/>
    <property type="match status" value="1"/>
</dbReference>
<proteinExistence type="predicted"/>
<feature type="domain" description="C2H2-type" evidence="6">
    <location>
        <begin position="27"/>
        <end position="53"/>
    </location>
</feature>
<accession>A0A4S2MNG8</accession>
<dbReference type="EMBL" id="ML220139">
    <property type="protein sequence ID" value="TGZ78696.1"/>
    <property type="molecule type" value="Genomic_DNA"/>
</dbReference>
<dbReference type="AlphaFoldDB" id="A0A4S2MNG8"/>
<dbReference type="STRING" id="341454.A0A4S2MNG8"/>
<dbReference type="InterPro" id="IPR013087">
    <property type="entry name" value="Znf_C2H2_type"/>
</dbReference>
<evidence type="ECO:0000256" key="4">
    <source>
        <dbReference type="ARBA" id="ARBA00022833"/>
    </source>
</evidence>